<dbReference type="PANTHER" id="PTHR22891">
    <property type="entry name" value="EUKARYOTIC TRANSLATION INITIATION FACTOR 2C"/>
    <property type="match status" value="1"/>
</dbReference>
<keyword evidence="4" id="KW-1185">Reference proteome</keyword>
<protein>
    <recommendedName>
        <fullName evidence="2">Piwi domain-containing protein</fullName>
    </recommendedName>
</protein>
<dbReference type="SMART" id="SM00950">
    <property type="entry name" value="Piwi"/>
    <property type="match status" value="1"/>
</dbReference>
<dbReference type="Gene3D" id="3.30.420.10">
    <property type="entry name" value="Ribonuclease H-like superfamily/Ribonuclease H"/>
    <property type="match status" value="1"/>
</dbReference>
<gene>
    <name evidence="3" type="ORF">EIN_309720</name>
</gene>
<evidence type="ECO:0000256" key="1">
    <source>
        <dbReference type="SAM" id="MobiDB-lite"/>
    </source>
</evidence>
<dbReference type="GeneID" id="14883929"/>
<feature type="compositionally biased region" description="Basic and acidic residues" evidence="1">
    <location>
        <begin position="293"/>
        <end position="303"/>
    </location>
</feature>
<accession>A0A0A1TWA9</accession>
<name>A0A0A1TWA9_ENTIV</name>
<dbReference type="AlphaFoldDB" id="A0A0A1TWA9"/>
<feature type="non-terminal residue" evidence="3">
    <location>
        <position position="1"/>
    </location>
</feature>
<feature type="domain" description="Piwi" evidence="2">
    <location>
        <begin position="1"/>
        <end position="266"/>
    </location>
</feature>
<dbReference type="Gene3D" id="3.40.50.2300">
    <property type="match status" value="1"/>
</dbReference>
<feature type="region of interest" description="Disordered" evidence="1">
    <location>
        <begin position="348"/>
        <end position="449"/>
    </location>
</feature>
<evidence type="ECO:0000313" key="4">
    <source>
        <dbReference type="Proteomes" id="UP000014680"/>
    </source>
</evidence>
<dbReference type="EMBL" id="KB207092">
    <property type="protein sequence ID" value="ELP84959.1"/>
    <property type="molecule type" value="Genomic_DNA"/>
</dbReference>
<dbReference type="Proteomes" id="UP000014680">
    <property type="component" value="Unassembled WGS sequence"/>
</dbReference>
<dbReference type="InterPro" id="IPR012337">
    <property type="entry name" value="RNaseH-like_sf"/>
</dbReference>
<reference evidence="3 4" key="1">
    <citation type="submission" date="2012-10" db="EMBL/GenBank/DDBJ databases">
        <authorList>
            <person name="Zafar N."/>
            <person name="Inman J."/>
            <person name="Hall N."/>
            <person name="Lorenzi H."/>
            <person name="Caler E."/>
        </authorList>
    </citation>
    <scope>NUCLEOTIDE SEQUENCE [LARGE SCALE GENOMIC DNA]</scope>
    <source>
        <strain evidence="3 4">IP1</strain>
    </source>
</reference>
<evidence type="ECO:0000313" key="3">
    <source>
        <dbReference type="EMBL" id="ELP84959.1"/>
    </source>
</evidence>
<dbReference type="VEuPathDB" id="AmoebaDB:EIN_309720"/>
<dbReference type="RefSeq" id="XP_004184305.1">
    <property type="nucleotide sequence ID" value="XM_004184257.1"/>
</dbReference>
<proteinExistence type="predicted"/>
<dbReference type="Pfam" id="PF02171">
    <property type="entry name" value="Piwi"/>
    <property type="match status" value="1"/>
</dbReference>
<dbReference type="InterPro" id="IPR003165">
    <property type="entry name" value="Piwi"/>
</dbReference>
<dbReference type="InterPro" id="IPR036397">
    <property type="entry name" value="RNaseH_sf"/>
</dbReference>
<dbReference type="GO" id="GO:0003676">
    <property type="term" value="F:nucleic acid binding"/>
    <property type="evidence" value="ECO:0007669"/>
    <property type="project" value="InterPro"/>
</dbReference>
<dbReference type="SUPFAM" id="SSF53098">
    <property type="entry name" value="Ribonuclease H-like"/>
    <property type="match status" value="1"/>
</dbReference>
<evidence type="ECO:0000259" key="2">
    <source>
        <dbReference type="PROSITE" id="PS50822"/>
    </source>
</evidence>
<organism evidence="3 4">
    <name type="scientific">Entamoeba invadens IP1</name>
    <dbReference type="NCBI Taxonomy" id="370355"/>
    <lineage>
        <taxon>Eukaryota</taxon>
        <taxon>Amoebozoa</taxon>
        <taxon>Evosea</taxon>
        <taxon>Archamoebae</taxon>
        <taxon>Mastigamoebida</taxon>
        <taxon>Entamoebidae</taxon>
        <taxon>Entamoeba</taxon>
    </lineage>
</organism>
<dbReference type="PROSITE" id="PS50822">
    <property type="entry name" value="PIWI"/>
    <property type="match status" value="1"/>
</dbReference>
<feature type="region of interest" description="Disordered" evidence="1">
    <location>
        <begin position="270"/>
        <end position="303"/>
    </location>
</feature>
<sequence>IPTQCIKPNTLRRPTLTPVITMITLQMQGKMGGVPWKVDVDPIFADGMTVGIDVISAGKDREIVGIVSSVDKEFTVYKKNSVVEKKGLHLSGIHIDEFMRDAFEEYKKMNGAYPKKLVVYRGTVNSGDLKNLKNGEIAVIKKTVEAVAPTTEFVYITVNNKHDMKFFAKDQNDFMGPLPGTVISEGVIKNDLFQFYLVSHVPKKGMVKPSLYFVLENSFANINQSALFNFTYQLAHLYFNGTNSVCFPTSLYQANKFCKMLNECGYVEGTRKKQQQGGSGRGRGYQGTSLRGRGSDRRDFREDNRRVDYRDDRRGADRRDDRRDDYRRDDRHDDYRRDADIYRDRRDDYRDDRDSRRDERRDDRGYRRDDKDDYRRDDRDYRRDDRQSERRDDYRRDSRYDDRRDSRDSGRRDDYRRDTKYDDRRDDRDSHRDNDYRRDDKRDDRDRRY</sequence>
<dbReference type="OrthoDB" id="445936at2759"/>
<dbReference type="KEGG" id="eiv:EIN_309720"/>